<dbReference type="Proteomes" id="UP000030647">
    <property type="component" value="Unassembled WGS sequence"/>
</dbReference>
<dbReference type="RefSeq" id="WP_022530539.1">
    <property type="nucleotide sequence ID" value="NZ_KI271603.1"/>
</dbReference>
<feature type="transmembrane region" description="Helical" evidence="1">
    <location>
        <begin position="7"/>
        <end position="29"/>
    </location>
</feature>
<dbReference type="HOGENOM" id="CLU_1702026_0_0_9"/>
<dbReference type="EMBL" id="KI271603">
    <property type="protein sequence ID" value="ERL64165.1"/>
    <property type="molecule type" value="Genomic_DNA"/>
</dbReference>
<evidence type="ECO:0000313" key="3">
    <source>
        <dbReference type="Proteomes" id="UP000030647"/>
    </source>
</evidence>
<accession>U4TL93</accession>
<reference evidence="3" key="1">
    <citation type="journal article" date="2013" name="Genome Announc.">
        <title>Whole-Genome Sequencing of Lactobacillus shenzhenensis Strain LY-73T.</title>
        <authorList>
            <person name="Lin Z."/>
            <person name="Liu Z."/>
            <person name="Yang R."/>
            <person name="Zou Y."/>
            <person name="Wan D."/>
            <person name="Chen J."/>
            <person name="Guo M."/>
            <person name="Zhao J."/>
            <person name="Fang C."/>
            <person name="Yang R."/>
            <person name="Liu F."/>
        </authorList>
    </citation>
    <scope>NUCLEOTIDE SEQUENCE [LARGE SCALE GENOMIC DNA]</scope>
    <source>
        <strain evidence="3">LY-73</strain>
    </source>
</reference>
<keyword evidence="1" id="KW-1133">Transmembrane helix</keyword>
<organism evidence="2 3">
    <name type="scientific">Schleiferilactobacillus shenzhenensis LY-73</name>
    <dbReference type="NCBI Taxonomy" id="1231336"/>
    <lineage>
        <taxon>Bacteria</taxon>
        <taxon>Bacillati</taxon>
        <taxon>Bacillota</taxon>
        <taxon>Bacilli</taxon>
        <taxon>Lactobacillales</taxon>
        <taxon>Lactobacillaceae</taxon>
        <taxon>Schleiferilactobacillus</taxon>
    </lineage>
</organism>
<feature type="transmembrane region" description="Helical" evidence="1">
    <location>
        <begin position="41"/>
        <end position="62"/>
    </location>
</feature>
<evidence type="ECO:0000313" key="2">
    <source>
        <dbReference type="EMBL" id="ERL64165.1"/>
    </source>
</evidence>
<evidence type="ECO:0000256" key="1">
    <source>
        <dbReference type="SAM" id="Phobius"/>
    </source>
</evidence>
<dbReference type="eggNOG" id="ENOG5030AJE">
    <property type="taxonomic scope" value="Bacteria"/>
</dbReference>
<dbReference type="AlphaFoldDB" id="U4TL93"/>
<feature type="transmembrane region" description="Helical" evidence="1">
    <location>
        <begin position="91"/>
        <end position="112"/>
    </location>
</feature>
<name>U4TL93_9LACO</name>
<dbReference type="OrthoDB" id="2327518at2"/>
<keyword evidence="1" id="KW-0812">Transmembrane</keyword>
<protein>
    <submittedName>
        <fullName evidence="2">Uncharacterized protein</fullName>
    </submittedName>
</protein>
<dbReference type="Pfam" id="PF11391">
    <property type="entry name" value="DUF2798"/>
    <property type="match status" value="1"/>
</dbReference>
<keyword evidence="1" id="KW-0472">Membrane</keyword>
<keyword evidence="3" id="KW-1185">Reference proteome</keyword>
<dbReference type="InterPro" id="IPR021529">
    <property type="entry name" value="DUF2798"/>
</dbReference>
<proteinExistence type="predicted"/>
<dbReference type="STRING" id="1231336.L248_1530"/>
<feature type="transmembrane region" description="Helical" evidence="1">
    <location>
        <begin position="118"/>
        <end position="138"/>
    </location>
</feature>
<gene>
    <name evidence="2" type="ORF">L248_1530</name>
</gene>
<sequence length="155" mass="17872">MPRKQRFVVTVVIVFGMASIMSLIGNVLATGWNAVTWRSWLVWWIPTVVVAFLYNWFVAYHVTQWFIHRATRHVNDPTEVQRRSKGVTSRVMLLIMCVTMSTFGLLIGGAFAHIGFTALLWVWLRSLVIAFFVRGLLVKPVAFYVQRRFFPLPVA</sequence>